<dbReference type="InParanoid" id="A7RET4"/>
<feature type="compositionally biased region" description="Polar residues" evidence="1">
    <location>
        <begin position="44"/>
        <end position="102"/>
    </location>
</feature>
<name>A7RET4_NEMVE</name>
<feature type="region of interest" description="Disordered" evidence="1">
    <location>
        <begin position="1"/>
        <end position="106"/>
    </location>
</feature>
<dbReference type="HOGENOM" id="CLU_1201081_0_0_1"/>
<accession>A7RET4</accession>
<gene>
    <name evidence="2" type="ORF">NEMVEDRAFT_v1g196122</name>
</gene>
<feature type="compositionally biased region" description="Polar residues" evidence="1">
    <location>
        <begin position="1"/>
        <end position="36"/>
    </location>
</feature>
<organism evidence="2 3">
    <name type="scientific">Nematostella vectensis</name>
    <name type="common">Starlet sea anemone</name>
    <dbReference type="NCBI Taxonomy" id="45351"/>
    <lineage>
        <taxon>Eukaryota</taxon>
        <taxon>Metazoa</taxon>
        <taxon>Cnidaria</taxon>
        <taxon>Anthozoa</taxon>
        <taxon>Hexacorallia</taxon>
        <taxon>Actiniaria</taxon>
        <taxon>Edwardsiidae</taxon>
        <taxon>Nematostella</taxon>
    </lineage>
</organism>
<protein>
    <submittedName>
        <fullName evidence="2">Uncharacterized protein</fullName>
    </submittedName>
</protein>
<sequence>MPGTRLNTGNPIRTPGTRLNTGNLIRTPGTRVNTGNPVRKPGTRLNTGNPIRTPETRVNTGNPIRTPGTRLNTGNPIRTPGTRLNTGNPIRTPGTRLNTGNPAGSHRLHGSIHAHFAINAALCVSYVRSSSPKISHNRRVRNFFFHLPWAPKLGQGTVGRSLGDWEGDESKSLGVRLGSVSIDRLGGLSERKTDSATLWTSSKATENSDRYNFAKKLLLKGMAMLFASAIK</sequence>
<evidence type="ECO:0000256" key="1">
    <source>
        <dbReference type="SAM" id="MobiDB-lite"/>
    </source>
</evidence>
<dbReference type="AlphaFoldDB" id="A7RET4"/>
<dbReference type="Proteomes" id="UP000001593">
    <property type="component" value="Unassembled WGS sequence"/>
</dbReference>
<dbReference type="EMBL" id="DS469507">
    <property type="protein sequence ID" value="EDO49972.1"/>
    <property type="molecule type" value="Genomic_DNA"/>
</dbReference>
<proteinExistence type="predicted"/>
<evidence type="ECO:0000313" key="2">
    <source>
        <dbReference type="EMBL" id="EDO49972.1"/>
    </source>
</evidence>
<reference evidence="2 3" key="1">
    <citation type="journal article" date="2007" name="Science">
        <title>Sea anemone genome reveals ancestral eumetazoan gene repertoire and genomic organization.</title>
        <authorList>
            <person name="Putnam N.H."/>
            <person name="Srivastava M."/>
            <person name="Hellsten U."/>
            <person name="Dirks B."/>
            <person name="Chapman J."/>
            <person name="Salamov A."/>
            <person name="Terry A."/>
            <person name="Shapiro H."/>
            <person name="Lindquist E."/>
            <person name="Kapitonov V.V."/>
            <person name="Jurka J."/>
            <person name="Genikhovich G."/>
            <person name="Grigoriev I.V."/>
            <person name="Lucas S.M."/>
            <person name="Steele R.E."/>
            <person name="Finnerty J.R."/>
            <person name="Technau U."/>
            <person name="Martindale M.Q."/>
            <person name="Rokhsar D.S."/>
        </authorList>
    </citation>
    <scope>NUCLEOTIDE SEQUENCE [LARGE SCALE GENOMIC DNA]</scope>
    <source>
        <strain evidence="3">CH2 X CH6</strain>
    </source>
</reference>
<evidence type="ECO:0000313" key="3">
    <source>
        <dbReference type="Proteomes" id="UP000001593"/>
    </source>
</evidence>
<keyword evidence="3" id="KW-1185">Reference proteome</keyword>